<gene>
    <name evidence="2" type="ORF">EG68_03657</name>
</gene>
<evidence type="ECO:0000313" key="3">
    <source>
        <dbReference type="Proteomes" id="UP000822476"/>
    </source>
</evidence>
<proteinExistence type="predicted"/>
<sequence>MQSILSNEPKFAVAEHQTDAVQNVECQINRALEALHQKEVIDQANLKNLSLQSSVMPRMYGLPKTHKPGVPVRPVQSTTGSPCHQPAQWLVRREV</sequence>
<organism evidence="2 3">
    <name type="scientific">Paragonimus skrjabini miyazakii</name>
    <dbReference type="NCBI Taxonomy" id="59628"/>
    <lineage>
        <taxon>Eukaryota</taxon>
        <taxon>Metazoa</taxon>
        <taxon>Spiralia</taxon>
        <taxon>Lophotrochozoa</taxon>
        <taxon>Platyhelminthes</taxon>
        <taxon>Trematoda</taxon>
        <taxon>Digenea</taxon>
        <taxon>Plagiorchiida</taxon>
        <taxon>Troglotremata</taxon>
        <taxon>Troglotrematidae</taxon>
        <taxon>Paragonimus</taxon>
    </lineage>
</organism>
<name>A0A8S9YYB1_9TREM</name>
<reference evidence="2" key="1">
    <citation type="submission" date="2019-07" db="EMBL/GenBank/DDBJ databases">
        <title>Annotation for the trematode Paragonimus miyazaki's.</title>
        <authorList>
            <person name="Choi Y.-J."/>
        </authorList>
    </citation>
    <scope>NUCLEOTIDE SEQUENCE</scope>
    <source>
        <strain evidence="2">Japan</strain>
    </source>
</reference>
<evidence type="ECO:0000313" key="2">
    <source>
        <dbReference type="EMBL" id="KAF7259574.1"/>
    </source>
</evidence>
<dbReference type="EMBL" id="JTDE01001137">
    <property type="protein sequence ID" value="KAF7259574.1"/>
    <property type="molecule type" value="Genomic_DNA"/>
</dbReference>
<dbReference type="OrthoDB" id="6267860at2759"/>
<evidence type="ECO:0000256" key="1">
    <source>
        <dbReference type="SAM" id="MobiDB-lite"/>
    </source>
</evidence>
<dbReference type="AlphaFoldDB" id="A0A8S9YYB1"/>
<protein>
    <submittedName>
        <fullName evidence="2">Uncharacterized protein</fullName>
    </submittedName>
</protein>
<feature type="region of interest" description="Disordered" evidence="1">
    <location>
        <begin position="62"/>
        <end position="84"/>
    </location>
</feature>
<dbReference type="Proteomes" id="UP000822476">
    <property type="component" value="Unassembled WGS sequence"/>
</dbReference>
<comment type="caution">
    <text evidence="2">The sequence shown here is derived from an EMBL/GenBank/DDBJ whole genome shotgun (WGS) entry which is preliminary data.</text>
</comment>
<accession>A0A8S9YYB1</accession>
<keyword evidence="3" id="KW-1185">Reference proteome</keyword>